<evidence type="ECO:0000313" key="16">
    <source>
        <dbReference type="EMBL" id="CBH23542.1"/>
    </source>
</evidence>
<dbReference type="Gene3D" id="3.40.50.300">
    <property type="entry name" value="P-loop containing nucleotide triphosphate hydrolases"/>
    <property type="match status" value="2"/>
</dbReference>
<dbReference type="EC" id="5.6.2.4" evidence="9"/>
<evidence type="ECO:0000256" key="5">
    <source>
        <dbReference type="ARBA" id="ARBA00022840"/>
    </source>
</evidence>
<dbReference type="Proteomes" id="UP000000933">
    <property type="component" value="Chromosome"/>
</dbReference>
<keyword evidence="4 12" id="KW-0347">Helicase</keyword>
<evidence type="ECO:0000256" key="1">
    <source>
        <dbReference type="ARBA" id="ARBA00009922"/>
    </source>
</evidence>
<evidence type="ECO:0000256" key="2">
    <source>
        <dbReference type="ARBA" id="ARBA00022741"/>
    </source>
</evidence>
<keyword evidence="5 12" id="KW-0067">ATP-binding</keyword>
<evidence type="ECO:0000256" key="8">
    <source>
        <dbReference type="ARBA" id="ARBA00034617"/>
    </source>
</evidence>
<dbReference type="GO" id="GO:0000725">
    <property type="term" value="P:recombinational repair"/>
    <property type="evidence" value="ECO:0007669"/>
    <property type="project" value="TreeGrafter"/>
</dbReference>
<dbReference type="PROSITE" id="PS51198">
    <property type="entry name" value="UVRD_HELICASE_ATP_BIND"/>
    <property type="match status" value="1"/>
</dbReference>
<dbReference type="Pfam" id="PF13361">
    <property type="entry name" value="UvrD_C"/>
    <property type="match status" value="1"/>
</dbReference>
<dbReference type="RefSeq" id="WP_013061060.1">
    <property type="nucleotide sequence ID" value="NC_014032.1"/>
</dbReference>
<evidence type="ECO:0000256" key="4">
    <source>
        <dbReference type="ARBA" id="ARBA00022806"/>
    </source>
</evidence>
<evidence type="ECO:0000256" key="9">
    <source>
        <dbReference type="ARBA" id="ARBA00034808"/>
    </source>
</evidence>
<evidence type="ECO:0000256" key="10">
    <source>
        <dbReference type="ARBA" id="ARBA00034923"/>
    </source>
</evidence>
<feature type="domain" description="UvrD-like helicase ATP-binding" evidence="14">
    <location>
        <begin position="27"/>
        <end position="306"/>
    </location>
</feature>
<keyword evidence="7" id="KW-0413">Isomerase</keyword>
<dbReference type="AlphaFoldDB" id="D5H687"/>
<gene>
    <name evidence="16" type="primary">uvrD</name>
    <name evidence="16" type="ordered locus">SRM_00621</name>
</gene>
<dbReference type="FunFam" id="1.10.486.10:FF:000003">
    <property type="entry name" value="ATP-dependent DNA helicase"/>
    <property type="match status" value="1"/>
</dbReference>
<accession>D5H687</accession>
<dbReference type="GO" id="GO:0005524">
    <property type="term" value="F:ATP binding"/>
    <property type="evidence" value="ECO:0007669"/>
    <property type="project" value="UniProtKB-UniRule"/>
</dbReference>
<dbReference type="FunFam" id="1.10.10.160:FF:000001">
    <property type="entry name" value="ATP-dependent DNA helicase"/>
    <property type="match status" value="1"/>
</dbReference>
<dbReference type="InterPro" id="IPR014017">
    <property type="entry name" value="DNA_helicase_UvrD-like_C"/>
</dbReference>
<evidence type="ECO:0000259" key="15">
    <source>
        <dbReference type="PROSITE" id="PS51217"/>
    </source>
</evidence>
<dbReference type="EMBL" id="FP565814">
    <property type="protein sequence ID" value="CBH23542.1"/>
    <property type="molecule type" value="Genomic_DNA"/>
</dbReference>
<comment type="similarity">
    <text evidence="1">Belongs to the helicase family. UvrD subfamily.</text>
</comment>
<keyword evidence="2 12" id="KW-0547">Nucleotide-binding</keyword>
<evidence type="ECO:0000259" key="14">
    <source>
        <dbReference type="PROSITE" id="PS51198"/>
    </source>
</evidence>
<dbReference type="InterPro" id="IPR000212">
    <property type="entry name" value="DNA_helicase_UvrD/REP"/>
</dbReference>
<reference evidence="16 17" key="1">
    <citation type="journal article" date="2010" name="ISME J.">
        <title>Fine-scale evolution: genomic, phenotypic and ecological differentiation in two coexisting Salinibacter ruber strains.</title>
        <authorList>
            <person name="Pena A."/>
            <person name="Teeling H."/>
            <person name="Huerta-Cepas J."/>
            <person name="Santos F."/>
            <person name="Yarza P."/>
            <person name="Brito-Echeverria J."/>
            <person name="Lucio M."/>
            <person name="Schmitt-Kopplin P."/>
            <person name="Meseguer I."/>
            <person name="Schenowitz C."/>
            <person name="Dossat C."/>
            <person name="Barbe V."/>
            <person name="Dopazo J."/>
            <person name="Rossello-Mora R."/>
            <person name="Schuler M."/>
            <person name="Glockner F.O."/>
            <person name="Amann R."/>
            <person name="Gabaldon T."/>
            <person name="Anton J."/>
        </authorList>
    </citation>
    <scope>NUCLEOTIDE SEQUENCE [LARGE SCALE GENOMIC DNA]</scope>
    <source>
        <strain evidence="16 17">M8</strain>
    </source>
</reference>
<dbReference type="InterPro" id="IPR027417">
    <property type="entry name" value="P-loop_NTPase"/>
</dbReference>
<comment type="catalytic activity">
    <reaction evidence="8">
        <text>Couples ATP hydrolysis with the unwinding of duplex DNA by translocating in the 3'-5' direction.</text>
        <dbReference type="EC" id="5.6.2.4"/>
    </reaction>
</comment>
<dbReference type="GO" id="GO:0005829">
    <property type="term" value="C:cytosol"/>
    <property type="evidence" value="ECO:0007669"/>
    <property type="project" value="TreeGrafter"/>
</dbReference>
<organism evidence="16 17">
    <name type="scientific">Salinibacter ruber (strain M8)</name>
    <dbReference type="NCBI Taxonomy" id="761659"/>
    <lineage>
        <taxon>Bacteria</taxon>
        <taxon>Pseudomonadati</taxon>
        <taxon>Rhodothermota</taxon>
        <taxon>Rhodothermia</taxon>
        <taxon>Rhodothermales</taxon>
        <taxon>Salinibacteraceae</taxon>
        <taxon>Salinibacter</taxon>
    </lineage>
</organism>
<evidence type="ECO:0000256" key="3">
    <source>
        <dbReference type="ARBA" id="ARBA00022801"/>
    </source>
</evidence>
<dbReference type="GO" id="GO:0043138">
    <property type="term" value="F:3'-5' DNA helicase activity"/>
    <property type="evidence" value="ECO:0007669"/>
    <property type="project" value="UniProtKB-EC"/>
</dbReference>
<dbReference type="PROSITE" id="PS51217">
    <property type="entry name" value="UVRD_HELICASE_CTER"/>
    <property type="match status" value="1"/>
</dbReference>
<name>D5H687_SALRM</name>
<keyword evidence="6" id="KW-0238">DNA-binding</keyword>
<dbReference type="CDD" id="cd18807">
    <property type="entry name" value="SF1_C_UvrD"/>
    <property type="match status" value="1"/>
</dbReference>
<evidence type="ECO:0000256" key="11">
    <source>
        <dbReference type="ARBA" id="ARBA00048988"/>
    </source>
</evidence>
<dbReference type="InterPro" id="IPR014016">
    <property type="entry name" value="UvrD-like_ATP-bd"/>
</dbReference>
<dbReference type="PATRIC" id="fig|761659.10.peg.699"/>
<dbReference type="PANTHER" id="PTHR11070">
    <property type="entry name" value="UVRD / RECB / PCRA DNA HELICASE FAMILY MEMBER"/>
    <property type="match status" value="1"/>
</dbReference>
<dbReference type="Gene3D" id="1.10.10.160">
    <property type="match status" value="1"/>
</dbReference>
<evidence type="ECO:0000256" key="13">
    <source>
        <dbReference type="SAM" id="MobiDB-lite"/>
    </source>
</evidence>
<dbReference type="GO" id="GO:0016887">
    <property type="term" value="F:ATP hydrolysis activity"/>
    <property type="evidence" value="ECO:0007669"/>
    <property type="project" value="RHEA"/>
</dbReference>
<feature type="region of interest" description="Disordered" evidence="13">
    <location>
        <begin position="662"/>
        <end position="728"/>
    </location>
</feature>
<dbReference type="GO" id="GO:0009314">
    <property type="term" value="P:response to radiation"/>
    <property type="evidence" value="ECO:0007669"/>
    <property type="project" value="UniProtKB-ARBA"/>
</dbReference>
<dbReference type="SUPFAM" id="SSF52540">
    <property type="entry name" value="P-loop containing nucleoside triphosphate hydrolases"/>
    <property type="match status" value="1"/>
</dbReference>
<dbReference type="GO" id="GO:0033202">
    <property type="term" value="C:DNA helicase complex"/>
    <property type="evidence" value="ECO:0007669"/>
    <property type="project" value="TreeGrafter"/>
</dbReference>
<evidence type="ECO:0000313" key="17">
    <source>
        <dbReference type="Proteomes" id="UP000000933"/>
    </source>
</evidence>
<comment type="catalytic activity">
    <reaction evidence="11">
        <text>ATP + H2O = ADP + phosphate + H(+)</text>
        <dbReference type="Rhea" id="RHEA:13065"/>
        <dbReference type="ChEBI" id="CHEBI:15377"/>
        <dbReference type="ChEBI" id="CHEBI:15378"/>
        <dbReference type="ChEBI" id="CHEBI:30616"/>
        <dbReference type="ChEBI" id="CHEBI:43474"/>
        <dbReference type="ChEBI" id="CHEBI:456216"/>
        <dbReference type="EC" id="5.6.2.4"/>
    </reaction>
</comment>
<evidence type="ECO:0000256" key="7">
    <source>
        <dbReference type="ARBA" id="ARBA00023235"/>
    </source>
</evidence>
<sequence>MRRIPIRRSTTHTQVDPDPEAEQRILDGLNDKQREAVTTTEGPVMIIAGPGSGKTRALTHRIAYLLAAGKAQPRDILALTFTNKAANEMQERVEALVGDDARGMWVGTFHSSFARLLRMEGDKIGYSEDFSIYDTADSKRLIRQQMKGRNLDTDVVKPRSVQRMISSAKNEMIDPQEYAELARGDQQEIVAEVYPAYERALKQANALDFDDLLLKPIELFEQHEDVLEKYQRRWQYVHIDEYQDTNQAQYVLARKLSGRHKNLCVVGDDAQSIYAFRGADITNILNFDTDYPDATTIRLERNYRSTENIIRLADSIIEENDDQIEKSLWTDNAEGEYVALMEALSEKDEAQKIERRVRDLHLRDGMEYGDFAVLYRTNAQSRAIEEALRKENVPYRVIGGTSFYERKEIKDVLAYLKLLVNPNDTASLQRVINYPTRGIGDKTQERLQRYAQQHNLSLWQAVERVEEIETLGTRAERAVGKFRRLIARYASKAGTGSVPADELARDLIQDAGLLSELRKEHTRENLQRWENVQELISALAEYVESTEDATISTFLQEVALMTDQDEAEEGDDKVTLMTLHAAKGTEFPVVFVAGLEEGLFPLEQATQEKAELEEERRLFYVGVTRAEERLYLSWARSRYRYGEQTSNTRSRFLEEVDSDVVRTEAGGELEQQTDRFSAEEGPSADYDEMDPHYYRQDLSGDGGASGSSDGLRRIESTDGGGGRRVVYDEGHGEIVPGAQVEHQKFGRGKVQSLEGEGDKATAVVFFGSDVGNKKLKLKYANLRVIG</sequence>
<dbReference type="InterPro" id="IPR013986">
    <property type="entry name" value="DExx_box_DNA_helicase_dom_sf"/>
</dbReference>
<dbReference type="GO" id="GO:0003677">
    <property type="term" value="F:DNA binding"/>
    <property type="evidence" value="ECO:0007669"/>
    <property type="project" value="UniProtKB-KW"/>
</dbReference>
<proteinExistence type="inferred from homology"/>
<evidence type="ECO:0000256" key="6">
    <source>
        <dbReference type="ARBA" id="ARBA00023125"/>
    </source>
</evidence>
<dbReference type="CDD" id="cd17932">
    <property type="entry name" value="DEXQc_UvrD"/>
    <property type="match status" value="1"/>
</dbReference>
<reference evidence="17" key="2">
    <citation type="submission" date="2010-04" db="EMBL/GenBank/DDBJ databases">
        <title>Genome sequence of Salinibacter ruber M8.</title>
        <authorList>
            <consortium name="Genoscope"/>
        </authorList>
    </citation>
    <scope>NUCLEOTIDE SEQUENCE [LARGE SCALE GENOMIC DNA]</scope>
    <source>
        <strain evidence="17">M8</strain>
    </source>
</reference>
<evidence type="ECO:0000256" key="12">
    <source>
        <dbReference type="PROSITE-ProRule" id="PRU00560"/>
    </source>
</evidence>
<keyword evidence="3 12" id="KW-0378">Hydrolase</keyword>
<dbReference type="PANTHER" id="PTHR11070:SF2">
    <property type="entry name" value="ATP-DEPENDENT DNA HELICASE SRS2"/>
    <property type="match status" value="1"/>
</dbReference>
<protein>
    <recommendedName>
        <fullName evidence="9">DNA 3'-5' helicase</fullName>
        <ecNumber evidence="9">5.6.2.4</ecNumber>
    </recommendedName>
    <alternativeName>
        <fullName evidence="10">DNA 3'-5' helicase II</fullName>
    </alternativeName>
</protein>
<dbReference type="KEGG" id="srm:SRM_00621"/>
<dbReference type="HOGENOM" id="CLU_004585_5_2_10"/>
<feature type="domain" description="UvrD-like helicase C-terminal" evidence="15">
    <location>
        <begin position="307"/>
        <end position="584"/>
    </location>
</feature>
<feature type="binding site" evidence="12">
    <location>
        <begin position="48"/>
        <end position="55"/>
    </location>
    <ligand>
        <name>ATP</name>
        <dbReference type="ChEBI" id="CHEBI:30616"/>
    </ligand>
</feature>
<dbReference type="Pfam" id="PF00580">
    <property type="entry name" value="UvrD-helicase"/>
    <property type="match status" value="1"/>
</dbReference>
<dbReference type="Gene3D" id="1.10.486.10">
    <property type="entry name" value="PCRA, domain 4"/>
    <property type="match status" value="1"/>
</dbReference>